<feature type="transmembrane region" description="Helical" evidence="6">
    <location>
        <begin position="80"/>
        <end position="101"/>
    </location>
</feature>
<feature type="transmembrane region" description="Helical" evidence="6">
    <location>
        <begin position="47"/>
        <end position="74"/>
    </location>
</feature>
<feature type="domain" description="Type II secretion system protein GspF" evidence="7">
    <location>
        <begin position="117"/>
        <end position="240"/>
    </location>
</feature>
<feature type="transmembrane region" description="Helical" evidence="6">
    <location>
        <begin position="250"/>
        <end position="275"/>
    </location>
</feature>
<keyword evidence="9" id="KW-1185">Reference proteome</keyword>
<proteinExistence type="predicted"/>
<keyword evidence="2" id="KW-1003">Cell membrane</keyword>
<evidence type="ECO:0000256" key="5">
    <source>
        <dbReference type="ARBA" id="ARBA00023136"/>
    </source>
</evidence>
<dbReference type="Gene3D" id="1.20.81.30">
    <property type="entry name" value="Type II secretion system (T2SS), domain F"/>
    <property type="match status" value="1"/>
</dbReference>
<dbReference type="Pfam" id="PF00482">
    <property type="entry name" value="T2SSF"/>
    <property type="match status" value="1"/>
</dbReference>
<keyword evidence="3 6" id="KW-0812">Transmembrane</keyword>
<dbReference type="InterPro" id="IPR042094">
    <property type="entry name" value="T2SS_GspF_sf"/>
</dbReference>
<comment type="subcellular location">
    <subcellularLocation>
        <location evidence="1">Cell membrane</location>
        <topology evidence="1">Multi-pass membrane protein</topology>
    </subcellularLocation>
</comment>
<evidence type="ECO:0000313" key="9">
    <source>
        <dbReference type="Proteomes" id="UP000481517"/>
    </source>
</evidence>
<feature type="transmembrane region" description="Helical" evidence="6">
    <location>
        <begin position="225"/>
        <end position="244"/>
    </location>
</feature>
<dbReference type="PANTHER" id="PTHR35007:SF1">
    <property type="entry name" value="PILUS ASSEMBLY PROTEIN"/>
    <property type="match status" value="1"/>
</dbReference>
<evidence type="ECO:0000256" key="6">
    <source>
        <dbReference type="SAM" id="Phobius"/>
    </source>
</evidence>
<dbReference type="Proteomes" id="UP000481517">
    <property type="component" value="Unassembled WGS sequence"/>
</dbReference>
<feature type="transmembrane region" description="Helical" evidence="6">
    <location>
        <begin position="6"/>
        <end position="26"/>
    </location>
</feature>
<gene>
    <name evidence="8" type="ORF">PSI9734_02372</name>
</gene>
<dbReference type="InterPro" id="IPR018076">
    <property type="entry name" value="T2SS_GspF_dom"/>
</dbReference>
<keyword evidence="4 6" id="KW-1133">Transmembrane helix</keyword>
<dbReference type="EMBL" id="CADCXY010000009">
    <property type="protein sequence ID" value="CAB0152024.1"/>
    <property type="molecule type" value="Genomic_DNA"/>
</dbReference>
<evidence type="ECO:0000256" key="3">
    <source>
        <dbReference type="ARBA" id="ARBA00022692"/>
    </source>
</evidence>
<evidence type="ECO:0000259" key="7">
    <source>
        <dbReference type="Pfam" id="PF00482"/>
    </source>
</evidence>
<evidence type="ECO:0000256" key="4">
    <source>
        <dbReference type="ARBA" id="ARBA00022989"/>
    </source>
</evidence>
<dbReference type="RefSeq" id="WP_173921326.1">
    <property type="nucleotide sequence ID" value="NZ_CADCXY010000009.1"/>
</dbReference>
<accession>A0A6S6WQF2</accession>
<protein>
    <recommendedName>
        <fullName evidence="7">Type II secretion system protein GspF domain-containing protein</fullName>
    </recommendedName>
</protein>
<keyword evidence="5 6" id="KW-0472">Membrane</keyword>
<evidence type="ECO:0000256" key="1">
    <source>
        <dbReference type="ARBA" id="ARBA00004651"/>
    </source>
</evidence>
<name>A0A6S6WQF2_9GAMM</name>
<organism evidence="8 9">
    <name type="scientific">Pseudidiomarina piscicola</name>
    <dbReference type="NCBI Taxonomy" id="2614830"/>
    <lineage>
        <taxon>Bacteria</taxon>
        <taxon>Pseudomonadati</taxon>
        <taxon>Pseudomonadota</taxon>
        <taxon>Gammaproteobacteria</taxon>
        <taxon>Alteromonadales</taxon>
        <taxon>Idiomarinaceae</taxon>
        <taxon>Pseudidiomarina</taxon>
    </lineage>
</organism>
<dbReference type="GO" id="GO:0005886">
    <property type="term" value="C:plasma membrane"/>
    <property type="evidence" value="ECO:0007669"/>
    <property type="project" value="UniProtKB-SubCell"/>
</dbReference>
<evidence type="ECO:0000313" key="8">
    <source>
        <dbReference type="EMBL" id="CAB0152024.1"/>
    </source>
</evidence>
<dbReference type="PANTHER" id="PTHR35007">
    <property type="entry name" value="INTEGRAL MEMBRANE PROTEIN-RELATED"/>
    <property type="match status" value="1"/>
</dbReference>
<dbReference type="AlphaFoldDB" id="A0A6S6WQF2"/>
<reference evidence="8 9" key="1">
    <citation type="submission" date="2020-02" db="EMBL/GenBank/DDBJ databases">
        <authorList>
            <person name="Rodrigo-Torres L."/>
            <person name="Arahal R. D."/>
            <person name="Lucena T."/>
        </authorList>
    </citation>
    <scope>NUCLEOTIDE SEQUENCE [LARGE SCALE GENOMIC DNA]</scope>
    <source>
        <strain evidence="8 9">CECT 9734</strain>
    </source>
</reference>
<sequence>MEIELWQLLALLGLTFFASFGLIWALSSQSLGDLKRQLQRDTEVSMAAFLIFLPAQTFWLLVGSTAVPIGLVAYIILAKWWWALIAALCYLACLPWLRAVLLRQRRQKLEQQLPGALQLLASSLNAGLSLLPALDLAARQLSPPLKTEFRLLVQRQRTGDSLALALSDIYRRSPSALVRFFTFALETGNKYGGQQVQMLERMARAMQQQHYAKQRMLSLSAQARLQGKIMFVLPIGLFFAIGEVQQDTKVLLLTTTSGQLLLLLCACLMLIGVLLTRRLMGRFNDDV</sequence>
<evidence type="ECO:0000256" key="2">
    <source>
        <dbReference type="ARBA" id="ARBA00022475"/>
    </source>
</evidence>